<name>A0A8T2VKJ5_CERRI</name>
<comment type="caution">
    <text evidence="1">The sequence shown here is derived from an EMBL/GenBank/DDBJ whole genome shotgun (WGS) entry which is preliminary data.</text>
</comment>
<gene>
    <name evidence="1" type="ORF">KP509_01G121200</name>
</gene>
<reference evidence="1" key="1">
    <citation type="submission" date="2021-08" db="EMBL/GenBank/DDBJ databases">
        <title>WGS assembly of Ceratopteris richardii.</title>
        <authorList>
            <person name="Marchant D.B."/>
            <person name="Chen G."/>
            <person name="Jenkins J."/>
            <person name="Shu S."/>
            <person name="Leebens-Mack J."/>
            <person name="Grimwood J."/>
            <person name="Schmutz J."/>
            <person name="Soltis P."/>
            <person name="Soltis D."/>
            <person name="Chen Z.-H."/>
        </authorList>
    </citation>
    <scope>NUCLEOTIDE SEQUENCE</scope>
    <source>
        <strain evidence="1">Whitten #5841</strain>
        <tissue evidence="1">Leaf</tissue>
    </source>
</reference>
<keyword evidence="2" id="KW-1185">Reference proteome</keyword>
<dbReference type="Proteomes" id="UP000825935">
    <property type="component" value="Chromosome 1"/>
</dbReference>
<organism evidence="1 2">
    <name type="scientific">Ceratopteris richardii</name>
    <name type="common">Triangle waterfern</name>
    <dbReference type="NCBI Taxonomy" id="49495"/>
    <lineage>
        <taxon>Eukaryota</taxon>
        <taxon>Viridiplantae</taxon>
        <taxon>Streptophyta</taxon>
        <taxon>Embryophyta</taxon>
        <taxon>Tracheophyta</taxon>
        <taxon>Polypodiopsida</taxon>
        <taxon>Polypodiidae</taxon>
        <taxon>Polypodiales</taxon>
        <taxon>Pteridineae</taxon>
        <taxon>Pteridaceae</taxon>
        <taxon>Parkerioideae</taxon>
        <taxon>Ceratopteris</taxon>
    </lineage>
</organism>
<dbReference type="EMBL" id="CM035406">
    <property type="protein sequence ID" value="KAH7447780.1"/>
    <property type="molecule type" value="Genomic_DNA"/>
</dbReference>
<protein>
    <submittedName>
        <fullName evidence="1">Uncharacterized protein</fullName>
    </submittedName>
</protein>
<evidence type="ECO:0000313" key="1">
    <source>
        <dbReference type="EMBL" id="KAH7447780.1"/>
    </source>
</evidence>
<dbReference type="AlphaFoldDB" id="A0A8T2VKJ5"/>
<accession>A0A8T2VKJ5</accession>
<proteinExistence type="predicted"/>
<evidence type="ECO:0000313" key="2">
    <source>
        <dbReference type="Proteomes" id="UP000825935"/>
    </source>
</evidence>
<sequence>MTYVNLAKQRPLTVLPKGIKSGLSQLTLLGRKAFFHTKDDRINVINDTGCKILVRTKYRDVWEGPYATLTPGESTIMRFKLLDPNKRLAILLSEHNQSIGNCAPLLIPAHILASSKNIQIVRSSSHRYTFVSSGSRLISA</sequence>